<feature type="region of interest" description="Disordered" evidence="2">
    <location>
        <begin position="89"/>
        <end position="115"/>
    </location>
</feature>
<evidence type="ECO:0000256" key="1">
    <source>
        <dbReference type="PROSITE-ProRule" id="PRU01076"/>
    </source>
</evidence>
<dbReference type="PROSITE" id="PS51740">
    <property type="entry name" value="SPOVT_ABRB"/>
    <property type="match status" value="1"/>
</dbReference>
<proteinExistence type="predicted"/>
<dbReference type="InterPro" id="IPR007159">
    <property type="entry name" value="SpoVT-AbrB_dom"/>
</dbReference>
<accession>A0A238X995</accession>
<feature type="domain" description="SpoVT-AbrB" evidence="3">
    <location>
        <begin position="10"/>
        <end position="55"/>
    </location>
</feature>
<sequence>MTSTEDHSARGDVSVARDGRVTLPAQVRRAAGIGPGTSLVCYVDRGRVVLEDRAHLLTRLQDEAIAAKHAAGHTGSAVDELIAERHAEAAREDFSSNATVTEAPAPGDAHRTETA</sequence>
<gene>
    <name evidence="4" type="ORF">SAMN06265360_109176</name>
</gene>
<keyword evidence="1" id="KW-0238">DNA-binding</keyword>
<dbReference type="Pfam" id="PF04014">
    <property type="entry name" value="MazE_antitoxin"/>
    <property type="match status" value="1"/>
</dbReference>
<dbReference type="AlphaFoldDB" id="A0A238X995"/>
<organism evidence="4 5">
    <name type="scientific">Haloechinothrix alba</name>
    <dbReference type="NCBI Taxonomy" id="664784"/>
    <lineage>
        <taxon>Bacteria</taxon>
        <taxon>Bacillati</taxon>
        <taxon>Actinomycetota</taxon>
        <taxon>Actinomycetes</taxon>
        <taxon>Pseudonocardiales</taxon>
        <taxon>Pseudonocardiaceae</taxon>
        <taxon>Haloechinothrix</taxon>
    </lineage>
</organism>
<dbReference type="RefSeq" id="WP_245818671.1">
    <property type="nucleotide sequence ID" value="NZ_FZNW01000009.1"/>
</dbReference>
<evidence type="ECO:0000313" key="5">
    <source>
        <dbReference type="Proteomes" id="UP000198348"/>
    </source>
</evidence>
<name>A0A238X995_9PSEU</name>
<dbReference type="SUPFAM" id="SSF89447">
    <property type="entry name" value="AbrB/MazE/MraZ-like"/>
    <property type="match status" value="1"/>
</dbReference>
<reference evidence="4 5" key="1">
    <citation type="submission" date="2017-06" db="EMBL/GenBank/DDBJ databases">
        <authorList>
            <person name="Kim H.J."/>
            <person name="Triplett B.A."/>
        </authorList>
    </citation>
    <scope>NUCLEOTIDE SEQUENCE [LARGE SCALE GENOMIC DNA]</scope>
    <source>
        <strain evidence="4 5">DSM 45207</strain>
    </source>
</reference>
<dbReference type="Proteomes" id="UP000198348">
    <property type="component" value="Unassembled WGS sequence"/>
</dbReference>
<dbReference type="EMBL" id="FZNW01000009">
    <property type="protein sequence ID" value="SNR55192.1"/>
    <property type="molecule type" value="Genomic_DNA"/>
</dbReference>
<evidence type="ECO:0000256" key="2">
    <source>
        <dbReference type="SAM" id="MobiDB-lite"/>
    </source>
</evidence>
<evidence type="ECO:0000259" key="3">
    <source>
        <dbReference type="PROSITE" id="PS51740"/>
    </source>
</evidence>
<dbReference type="SMART" id="SM00966">
    <property type="entry name" value="SpoVT_AbrB"/>
    <property type="match status" value="1"/>
</dbReference>
<dbReference type="Gene3D" id="2.10.260.10">
    <property type="match status" value="1"/>
</dbReference>
<dbReference type="InterPro" id="IPR037914">
    <property type="entry name" value="SpoVT-AbrB_sf"/>
</dbReference>
<keyword evidence="5" id="KW-1185">Reference proteome</keyword>
<protein>
    <submittedName>
        <fullName evidence="4">Antidote-toxin recognition MazE, antitoxin</fullName>
    </submittedName>
</protein>
<dbReference type="GO" id="GO:0003677">
    <property type="term" value="F:DNA binding"/>
    <property type="evidence" value="ECO:0007669"/>
    <property type="project" value="UniProtKB-UniRule"/>
</dbReference>
<evidence type="ECO:0000313" key="4">
    <source>
        <dbReference type="EMBL" id="SNR55192.1"/>
    </source>
</evidence>